<proteinExistence type="predicted"/>
<dbReference type="EMBL" id="KZ678376">
    <property type="protein sequence ID" value="PSS03211.1"/>
    <property type="molecule type" value="Genomic_DNA"/>
</dbReference>
<feature type="compositionally biased region" description="Basic and acidic residues" evidence="1">
    <location>
        <begin position="406"/>
        <end position="416"/>
    </location>
</feature>
<feature type="region of interest" description="Disordered" evidence="1">
    <location>
        <begin position="353"/>
        <end position="430"/>
    </location>
</feature>
<keyword evidence="2" id="KW-0472">Membrane</keyword>
<feature type="region of interest" description="Disordered" evidence="1">
    <location>
        <begin position="213"/>
        <end position="241"/>
    </location>
</feature>
<keyword evidence="4" id="KW-1185">Reference proteome</keyword>
<feature type="transmembrane region" description="Helical" evidence="2">
    <location>
        <begin position="187"/>
        <end position="207"/>
    </location>
</feature>
<evidence type="ECO:0000256" key="2">
    <source>
        <dbReference type="SAM" id="Phobius"/>
    </source>
</evidence>
<dbReference type="OrthoDB" id="2956246at2759"/>
<protein>
    <submittedName>
        <fullName evidence="3">Uncharacterized protein</fullName>
    </submittedName>
</protein>
<feature type="compositionally biased region" description="Basic and acidic residues" evidence="1">
    <location>
        <begin position="370"/>
        <end position="381"/>
    </location>
</feature>
<sequence length="499" mass="54049">MSDPTVAPARAPLIHGWTTTPIPNFSLSASGLLVLADLSTTAQRTVLCGGSSWLDSLLLVPGLHYQQAADELSRAEGAAQLTAVEMQLDGTPTTHRIINRAVISYVLRTAKEGKAVVLDVGELPVRSPSWTTRSSRRRALGQGQRGIVYGGKDKAEQRLSWAAQSLYLASPVLTCIAIAFVVLLQDYWALGLILALMLSRILNIAVIKARSQPRPTDLPAPFDRNDEAGSMRHQQPPPPPRMTQYTIILAPKTTVILRGLNTDLRALTTTVWLRPKTHLEGYLEAVAKMLVYLVASVSGNATQAGNLVLLVLLLTSAGLLALSNARVTGLRSGGRLVAPSDVGHGNLAGDGGADAYRDIGGPNTFSPQLSKDRGMYEKQKQQQEQQKQQKQQQQQHQQRKSNKCKSGNDGDYRNGHLTDSSTSSPAERQGWLQSTGDITSFSGIDDSLERGEAGHILVGGGGSGRRMFARTFPTDDSLEYEIQLETRMGTVQVSTMRNR</sequence>
<accession>A0A2T3ALR3</accession>
<dbReference type="Proteomes" id="UP000241462">
    <property type="component" value="Unassembled WGS sequence"/>
</dbReference>
<evidence type="ECO:0000256" key="1">
    <source>
        <dbReference type="SAM" id="MobiDB-lite"/>
    </source>
</evidence>
<name>A0A2T3ALR3_9PEZI</name>
<feature type="transmembrane region" description="Helical" evidence="2">
    <location>
        <begin position="307"/>
        <end position="325"/>
    </location>
</feature>
<organism evidence="3 4">
    <name type="scientific">Coniella lustricola</name>
    <dbReference type="NCBI Taxonomy" id="2025994"/>
    <lineage>
        <taxon>Eukaryota</taxon>
        <taxon>Fungi</taxon>
        <taxon>Dikarya</taxon>
        <taxon>Ascomycota</taxon>
        <taxon>Pezizomycotina</taxon>
        <taxon>Sordariomycetes</taxon>
        <taxon>Sordariomycetidae</taxon>
        <taxon>Diaporthales</taxon>
        <taxon>Schizoparmaceae</taxon>
        <taxon>Coniella</taxon>
    </lineage>
</organism>
<dbReference type="AlphaFoldDB" id="A0A2T3ALR3"/>
<feature type="compositionally biased region" description="Low complexity" evidence="1">
    <location>
        <begin position="382"/>
        <end position="396"/>
    </location>
</feature>
<keyword evidence="2" id="KW-0812">Transmembrane</keyword>
<evidence type="ECO:0000313" key="4">
    <source>
        <dbReference type="Proteomes" id="UP000241462"/>
    </source>
</evidence>
<dbReference type="STRING" id="2025994.A0A2T3ALR3"/>
<reference evidence="3 4" key="1">
    <citation type="journal article" date="2018" name="Mycol. Prog.">
        <title>Coniella lustricola, a new species from submerged detritus.</title>
        <authorList>
            <person name="Raudabaugh D.B."/>
            <person name="Iturriaga T."/>
            <person name="Carver A."/>
            <person name="Mondo S."/>
            <person name="Pangilinan J."/>
            <person name="Lipzen A."/>
            <person name="He G."/>
            <person name="Amirebrahimi M."/>
            <person name="Grigoriev I.V."/>
            <person name="Miller A.N."/>
        </authorList>
    </citation>
    <scope>NUCLEOTIDE SEQUENCE [LARGE SCALE GENOMIC DNA]</scope>
    <source>
        <strain evidence="3 4">B22-T-1</strain>
    </source>
</reference>
<feature type="transmembrane region" description="Helical" evidence="2">
    <location>
        <begin position="161"/>
        <end position="181"/>
    </location>
</feature>
<keyword evidence="2" id="KW-1133">Transmembrane helix</keyword>
<gene>
    <name evidence="3" type="ORF">BD289DRAFT_421555</name>
</gene>
<evidence type="ECO:0000313" key="3">
    <source>
        <dbReference type="EMBL" id="PSS03211.1"/>
    </source>
</evidence>
<feature type="compositionally biased region" description="Polar residues" evidence="1">
    <location>
        <begin position="417"/>
        <end position="430"/>
    </location>
</feature>
<dbReference type="InParanoid" id="A0A2T3ALR3"/>